<gene>
    <name evidence="1" type="ORF">SCLCIDRAFT_145110</name>
</gene>
<dbReference type="PANTHER" id="PTHR31912">
    <property type="entry name" value="IP13529P"/>
    <property type="match status" value="1"/>
</dbReference>
<protein>
    <submittedName>
        <fullName evidence="1">Uncharacterized protein</fullName>
    </submittedName>
</protein>
<feature type="non-terminal residue" evidence="1">
    <location>
        <position position="1"/>
    </location>
</feature>
<organism evidence="1 2">
    <name type="scientific">Scleroderma citrinum Foug A</name>
    <dbReference type="NCBI Taxonomy" id="1036808"/>
    <lineage>
        <taxon>Eukaryota</taxon>
        <taxon>Fungi</taxon>
        <taxon>Dikarya</taxon>
        <taxon>Basidiomycota</taxon>
        <taxon>Agaricomycotina</taxon>
        <taxon>Agaricomycetes</taxon>
        <taxon>Agaricomycetidae</taxon>
        <taxon>Boletales</taxon>
        <taxon>Sclerodermatineae</taxon>
        <taxon>Sclerodermataceae</taxon>
        <taxon>Scleroderma</taxon>
    </lineage>
</organism>
<dbReference type="Proteomes" id="UP000053989">
    <property type="component" value="Unassembled WGS sequence"/>
</dbReference>
<dbReference type="STRING" id="1036808.A0A0C2YLI4"/>
<reference evidence="1 2" key="1">
    <citation type="submission" date="2014-04" db="EMBL/GenBank/DDBJ databases">
        <authorList>
            <consortium name="DOE Joint Genome Institute"/>
            <person name="Kuo A."/>
            <person name="Kohler A."/>
            <person name="Nagy L.G."/>
            <person name="Floudas D."/>
            <person name="Copeland A."/>
            <person name="Barry K.W."/>
            <person name="Cichocki N."/>
            <person name="Veneault-Fourrey C."/>
            <person name="LaButti K."/>
            <person name="Lindquist E.A."/>
            <person name="Lipzen A."/>
            <person name="Lundell T."/>
            <person name="Morin E."/>
            <person name="Murat C."/>
            <person name="Sun H."/>
            <person name="Tunlid A."/>
            <person name="Henrissat B."/>
            <person name="Grigoriev I.V."/>
            <person name="Hibbett D.S."/>
            <person name="Martin F."/>
            <person name="Nordberg H.P."/>
            <person name="Cantor M.N."/>
            <person name="Hua S.X."/>
        </authorList>
    </citation>
    <scope>NUCLEOTIDE SEQUENCE [LARGE SCALE GENOMIC DNA]</scope>
    <source>
        <strain evidence="1 2">Foug A</strain>
    </source>
</reference>
<dbReference type="InParanoid" id="A0A0C2YLI4"/>
<accession>A0A0C2YLI4</accession>
<dbReference type="OrthoDB" id="2506088at2759"/>
<proteinExistence type="predicted"/>
<reference evidence="2" key="2">
    <citation type="submission" date="2015-01" db="EMBL/GenBank/DDBJ databases">
        <title>Evolutionary Origins and Diversification of the Mycorrhizal Mutualists.</title>
        <authorList>
            <consortium name="DOE Joint Genome Institute"/>
            <consortium name="Mycorrhizal Genomics Consortium"/>
            <person name="Kohler A."/>
            <person name="Kuo A."/>
            <person name="Nagy L.G."/>
            <person name="Floudas D."/>
            <person name="Copeland A."/>
            <person name="Barry K.W."/>
            <person name="Cichocki N."/>
            <person name="Veneault-Fourrey C."/>
            <person name="LaButti K."/>
            <person name="Lindquist E.A."/>
            <person name="Lipzen A."/>
            <person name="Lundell T."/>
            <person name="Morin E."/>
            <person name="Murat C."/>
            <person name="Riley R."/>
            <person name="Ohm R."/>
            <person name="Sun H."/>
            <person name="Tunlid A."/>
            <person name="Henrissat B."/>
            <person name="Grigoriev I.V."/>
            <person name="Hibbett D.S."/>
            <person name="Martin F."/>
        </authorList>
    </citation>
    <scope>NUCLEOTIDE SEQUENCE [LARGE SCALE GENOMIC DNA]</scope>
    <source>
        <strain evidence="2">Foug A</strain>
    </source>
</reference>
<dbReference type="PANTHER" id="PTHR31912:SF34">
    <property type="entry name" value="NOTOCHORD-RELATED PROTEIN"/>
    <property type="match status" value="1"/>
</dbReference>
<evidence type="ECO:0000313" key="2">
    <source>
        <dbReference type="Proteomes" id="UP000053989"/>
    </source>
</evidence>
<keyword evidence="2" id="KW-1185">Reference proteome</keyword>
<evidence type="ECO:0000313" key="1">
    <source>
        <dbReference type="EMBL" id="KIM50583.1"/>
    </source>
</evidence>
<dbReference type="AlphaFoldDB" id="A0A0C2YLI4"/>
<sequence length="725" mass="81749">SEWFPYPDKATFLTDLLFNSPRLRFSRTQQKAMLTWARELGASVPNYNQYRRVHASICEQVRKPPQRQATGDGNVWYLNEIGDAIAKDIANPVSREGMTFYPEDLGTQRHQVWHGDKMVSDVPDNLLTANVRSDGVMYYVNELVKCAGGSFFLPKRWVVSGGEMFAIGHSVDNALVRQLYFYYHRFKHIFPRMWLVCNVCHMSSLVCSQSYAKQMPNPLRETAGDRLVYSVPIIVFIDDVSGNKSKQWNKHFSCYMSNGALPREKLDQEFHVRFVATSPNASPLEIMQGVRKAIEKAFNEPITSWDCKLKEEVLLRPFGLFFAGDNPMHAELSSSAGLNSNYFCRTCKVGGTRKHKQSDVGFSQILTEGAPRNSGETAEHVFQQLMTALEPNVATTLSDAISGSGIKDLFAQPIIERLIKLGQQLRKGSGDGSTLSPSDVLTNLTEELKAIHASSGAVMNPLLHMPGVDIHKDTPTEILHTILLGIVKYYWAQTVWHLEKEKKMALFQTRLGSVATAGLNIPNIQAEYICHYKGGLIGKHFKTLAQVMSFLIFDLVPRDVLQAWLVIGRLIVIAWRTDIDDIDAYTNELSMCIQDFLHITCKCSPSILISKPKFHFLVHLPMYIQRFGPAVLFSTERYESFNAVFRFSSIYSNHLAPSRDIARSFTSMDSVKHVVTGGSWSDKQTGKWIQASSNVLNHILHHPYHAALVGLPTEKPRCPGVFIFF</sequence>
<dbReference type="EMBL" id="KN822375">
    <property type="protein sequence ID" value="KIM50583.1"/>
    <property type="molecule type" value="Genomic_DNA"/>
</dbReference>
<dbReference type="HOGENOM" id="CLU_004591_2_0_1"/>
<name>A0A0C2YLI4_9AGAM</name>